<name>A0A7K3R7J7_STRAQ</name>
<dbReference type="EMBL" id="JAAGMS010000095">
    <property type="protein sequence ID" value="NEB98147.1"/>
    <property type="molecule type" value="Genomic_DNA"/>
</dbReference>
<comment type="caution">
    <text evidence="1">The sequence shown here is derived from an EMBL/GenBank/DDBJ whole genome shotgun (WGS) entry which is preliminary data.</text>
</comment>
<dbReference type="Proteomes" id="UP000470951">
    <property type="component" value="Unassembled WGS sequence"/>
</dbReference>
<proteinExistence type="predicted"/>
<protein>
    <submittedName>
        <fullName evidence="1">Uncharacterized protein</fullName>
    </submittedName>
</protein>
<dbReference type="RefSeq" id="WP_164219342.1">
    <property type="nucleotide sequence ID" value="NZ_JAAGMS010000095.1"/>
</dbReference>
<accession>A0A7K3R7J7</accession>
<sequence>MTESAVQALTARLESVDWSGDFSRTRSRVALMREYMHRSAIWARQTNSHVWPFFDVASHFSSLQVADQDGFATLMRSAELQHPVVLGTIRWSLNFAALQDAKIPLPNLPDPFTPLILMYERGGAFQLDGTGHIEIDSAAIPKGTIEQALERQPISLDPTYLNSLD</sequence>
<organism evidence="1 2">
    <name type="scientific">Streptomyces anulatus</name>
    <name type="common">Streptomyces chrysomallus</name>
    <dbReference type="NCBI Taxonomy" id="1892"/>
    <lineage>
        <taxon>Bacteria</taxon>
        <taxon>Bacillati</taxon>
        <taxon>Actinomycetota</taxon>
        <taxon>Actinomycetes</taxon>
        <taxon>Kitasatosporales</taxon>
        <taxon>Streptomycetaceae</taxon>
        <taxon>Streptomyces</taxon>
    </lineage>
</organism>
<reference evidence="1 2" key="1">
    <citation type="submission" date="2020-01" db="EMBL/GenBank/DDBJ databases">
        <title>Insect and environment-associated Actinomycetes.</title>
        <authorList>
            <person name="Currrie C."/>
            <person name="Chevrette M."/>
            <person name="Carlson C."/>
            <person name="Stubbendieck R."/>
            <person name="Wendt-Pienkowski E."/>
        </authorList>
    </citation>
    <scope>NUCLEOTIDE SEQUENCE [LARGE SCALE GENOMIC DNA]</scope>
    <source>
        <strain evidence="1 2">SID7903</strain>
    </source>
</reference>
<dbReference type="AlphaFoldDB" id="A0A7K3R7J7"/>
<evidence type="ECO:0000313" key="1">
    <source>
        <dbReference type="EMBL" id="NEB98147.1"/>
    </source>
</evidence>
<gene>
    <name evidence="1" type="ORF">G3I58_09135</name>
</gene>
<evidence type="ECO:0000313" key="2">
    <source>
        <dbReference type="Proteomes" id="UP000470951"/>
    </source>
</evidence>